<evidence type="ECO:0000313" key="2">
    <source>
        <dbReference type="EMBL" id="CAK7326398.1"/>
    </source>
</evidence>
<keyword evidence="3" id="KW-1185">Reference proteome</keyword>
<feature type="compositionally biased region" description="Basic residues" evidence="1">
    <location>
        <begin position="72"/>
        <end position="82"/>
    </location>
</feature>
<sequence>MASPLTPLPHSPPPFQVCILEEMASEKANVGDLNASTSSKQGIPSEKMPSMKSTSNSNIEKALAQRALFGSRNHRTKGRKIKNSGAGLLPSRLSQVSLADDSSD</sequence>
<dbReference type="AlphaFoldDB" id="A0AAV1QXI0"/>
<proteinExistence type="predicted"/>
<gene>
    <name evidence="2" type="ORF">DCAF_LOCUS4098</name>
</gene>
<accession>A0AAV1QXI0</accession>
<name>A0AAV1QXI0_9ROSI</name>
<feature type="region of interest" description="Disordered" evidence="1">
    <location>
        <begin position="29"/>
        <end position="104"/>
    </location>
</feature>
<evidence type="ECO:0000256" key="1">
    <source>
        <dbReference type="SAM" id="MobiDB-lite"/>
    </source>
</evidence>
<organism evidence="2 3">
    <name type="scientific">Dovyalis caffra</name>
    <dbReference type="NCBI Taxonomy" id="77055"/>
    <lineage>
        <taxon>Eukaryota</taxon>
        <taxon>Viridiplantae</taxon>
        <taxon>Streptophyta</taxon>
        <taxon>Embryophyta</taxon>
        <taxon>Tracheophyta</taxon>
        <taxon>Spermatophyta</taxon>
        <taxon>Magnoliopsida</taxon>
        <taxon>eudicotyledons</taxon>
        <taxon>Gunneridae</taxon>
        <taxon>Pentapetalae</taxon>
        <taxon>rosids</taxon>
        <taxon>fabids</taxon>
        <taxon>Malpighiales</taxon>
        <taxon>Salicaceae</taxon>
        <taxon>Flacourtieae</taxon>
        <taxon>Dovyalis</taxon>
    </lineage>
</organism>
<dbReference type="EMBL" id="CAWUPB010000851">
    <property type="protein sequence ID" value="CAK7326398.1"/>
    <property type="molecule type" value="Genomic_DNA"/>
</dbReference>
<comment type="caution">
    <text evidence="2">The sequence shown here is derived from an EMBL/GenBank/DDBJ whole genome shotgun (WGS) entry which is preliminary data.</text>
</comment>
<protein>
    <submittedName>
        <fullName evidence="2">Uncharacterized protein</fullName>
    </submittedName>
</protein>
<dbReference type="Proteomes" id="UP001314170">
    <property type="component" value="Unassembled WGS sequence"/>
</dbReference>
<evidence type="ECO:0000313" key="3">
    <source>
        <dbReference type="Proteomes" id="UP001314170"/>
    </source>
</evidence>
<reference evidence="2 3" key="1">
    <citation type="submission" date="2024-01" db="EMBL/GenBank/DDBJ databases">
        <authorList>
            <person name="Waweru B."/>
        </authorList>
    </citation>
    <scope>NUCLEOTIDE SEQUENCE [LARGE SCALE GENOMIC DNA]</scope>
</reference>